<protein>
    <submittedName>
        <fullName evidence="1">Uncharacterized protein</fullName>
    </submittedName>
</protein>
<comment type="caution">
    <text evidence="1">The sequence shown here is derived from an EMBL/GenBank/DDBJ whole genome shotgun (WGS) entry which is preliminary data.</text>
</comment>
<dbReference type="OrthoDB" id="4135672at2759"/>
<dbReference type="EMBL" id="JAFJYH010000052">
    <property type="protein sequence ID" value="KAG4422249.1"/>
    <property type="molecule type" value="Genomic_DNA"/>
</dbReference>
<organism evidence="1 2">
    <name type="scientific">Cadophora malorum</name>
    <dbReference type="NCBI Taxonomy" id="108018"/>
    <lineage>
        <taxon>Eukaryota</taxon>
        <taxon>Fungi</taxon>
        <taxon>Dikarya</taxon>
        <taxon>Ascomycota</taxon>
        <taxon>Pezizomycotina</taxon>
        <taxon>Leotiomycetes</taxon>
        <taxon>Helotiales</taxon>
        <taxon>Ploettnerulaceae</taxon>
        <taxon>Cadophora</taxon>
    </lineage>
</organism>
<accession>A0A8H7WCD8</accession>
<name>A0A8H7WCD8_9HELO</name>
<dbReference type="InterPro" id="IPR046670">
    <property type="entry name" value="DUF6540"/>
</dbReference>
<gene>
    <name evidence="1" type="ORF">IFR04_004629</name>
</gene>
<sequence length="138" mass="15616">MSYNVYLVAYAGLPRDHHTIFVETGADGSGYIFQVTGNIQDGMTHGHKPAKKPEDSLTYVSKQLIGTVSHDNYSRIGSIVNVIPPPKKQFNGPKRIYPSEPIRRCQEWNAEVKRSRALGFYSRRYLEHVACEQSMCVI</sequence>
<evidence type="ECO:0000313" key="1">
    <source>
        <dbReference type="EMBL" id="KAG4422249.1"/>
    </source>
</evidence>
<reference evidence="1" key="1">
    <citation type="submission" date="2021-02" db="EMBL/GenBank/DDBJ databases">
        <title>Genome sequence Cadophora malorum strain M34.</title>
        <authorList>
            <person name="Stefanovic E."/>
            <person name="Vu D."/>
            <person name="Scully C."/>
            <person name="Dijksterhuis J."/>
            <person name="Roader J."/>
            <person name="Houbraken J."/>
        </authorList>
    </citation>
    <scope>NUCLEOTIDE SEQUENCE</scope>
    <source>
        <strain evidence="1">M34</strain>
    </source>
</reference>
<proteinExistence type="predicted"/>
<evidence type="ECO:0000313" key="2">
    <source>
        <dbReference type="Proteomes" id="UP000664132"/>
    </source>
</evidence>
<dbReference type="Proteomes" id="UP000664132">
    <property type="component" value="Unassembled WGS sequence"/>
</dbReference>
<dbReference type="AlphaFoldDB" id="A0A8H7WCD8"/>
<keyword evidence="2" id="KW-1185">Reference proteome</keyword>
<dbReference type="Pfam" id="PF20174">
    <property type="entry name" value="DUF6540"/>
    <property type="match status" value="1"/>
</dbReference>